<dbReference type="Gene3D" id="1.20.120.1630">
    <property type="match status" value="1"/>
</dbReference>
<reference evidence="21" key="1">
    <citation type="submission" date="2025-08" db="UniProtKB">
        <authorList>
            <consortium name="Ensembl"/>
        </authorList>
    </citation>
    <scope>IDENTIFICATION</scope>
</reference>
<dbReference type="OrthoDB" id="541710at2759"/>
<dbReference type="PANTHER" id="PTHR14624">
    <property type="entry name" value="DFG10 PROTEIN"/>
    <property type="match status" value="1"/>
</dbReference>
<dbReference type="GeneID" id="109991481"/>
<dbReference type="FunCoup" id="A0A3Q3G5V9">
    <property type="interactions" value="649"/>
</dbReference>
<dbReference type="AlphaFoldDB" id="A0A3Q3G5V9"/>
<dbReference type="PROSITE" id="PS50244">
    <property type="entry name" value="S5A_REDUCTASE"/>
    <property type="match status" value="1"/>
</dbReference>
<feature type="transmembrane region" description="Helical" evidence="19">
    <location>
        <begin position="256"/>
        <end position="282"/>
    </location>
</feature>
<evidence type="ECO:0000256" key="10">
    <source>
        <dbReference type="ARBA" id="ARBA00023098"/>
    </source>
</evidence>
<feature type="transmembrane region" description="Helical" evidence="19">
    <location>
        <begin position="75"/>
        <end position="97"/>
    </location>
</feature>
<dbReference type="GO" id="GO:0160198">
    <property type="term" value="F:polyprenal reductase activity"/>
    <property type="evidence" value="ECO:0007669"/>
    <property type="project" value="UniProtKB-EC"/>
</dbReference>
<evidence type="ECO:0000256" key="2">
    <source>
        <dbReference type="ARBA" id="ARBA00004922"/>
    </source>
</evidence>
<evidence type="ECO:0000256" key="18">
    <source>
        <dbReference type="ARBA" id="ARBA00049427"/>
    </source>
</evidence>
<sequence>MMLKSVFLSFVDVFWSSLACGFLVAFCAHKISRHLPRGHEKSHVYVLLQDLIRYGKTKHLKRDDWLQVFDVPKRWFWHFYAVSVCWNGFLLVLYLNFTFQNQSYPSWLNRLLDILTGVPNSDSQVPQLVTVLVQLLLSFHSLRRLHECLFVSVFSDGAMHLVQYVFGLVYYIMIGLTVLGSDRLERGSGPLLSQLNWCHVTGSVLFIMASLMQHQCMVHLAALRTGKSGSVETLAHRLPEGGWFELVSCPHYLAELLLYVSLNLMYGGVSLTWWTVFLYVLFSHALEAQLCHEFYISKYESYPRNRKALVPFVL</sequence>
<dbReference type="InterPro" id="IPR001104">
    <property type="entry name" value="3-oxo-5_a-steroid_4-DH_C"/>
</dbReference>
<evidence type="ECO:0000313" key="21">
    <source>
        <dbReference type="Ensembl" id="ENSLBEP00000026964.1"/>
    </source>
</evidence>
<keyword evidence="6 19" id="KW-0256">Endoplasmic reticulum</keyword>
<accession>A0A3Q3G5V9</accession>
<reference evidence="21" key="2">
    <citation type="submission" date="2025-09" db="UniProtKB">
        <authorList>
            <consortium name="Ensembl"/>
        </authorList>
    </citation>
    <scope>IDENTIFICATION</scope>
</reference>
<evidence type="ECO:0000259" key="20">
    <source>
        <dbReference type="Pfam" id="PF02544"/>
    </source>
</evidence>
<organism evidence="21 22">
    <name type="scientific">Labrus bergylta</name>
    <name type="common">ballan wrasse</name>
    <dbReference type="NCBI Taxonomy" id="56723"/>
    <lineage>
        <taxon>Eukaryota</taxon>
        <taxon>Metazoa</taxon>
        <taxon>Chordata</taxon>
        <taxon>Craniata</taxon>
        <taxon>Vertebrata</taxon>
        <taxon>Euteleostomi</taxon>
        <taxon>Actinopterygii</taxon>
        <taxon>Neopterygii</taxon>
        <taxon>Teleostei</taxon>
        <taxon>Neoteleostei</taxon>
        <taxon>Acanthomorphata</taxon>
        <taxon>Eupercaria</taxon>
        <taxon>Labriformes</taxon>
        <taxon>Labridae</taxon>
        <taxon>Labrus</taxon>
    </lineage>
</organism>
<dbReference type="CTD" id="79644"/>
<dbReference type="PANTHER" id="PTHR14624:SF0">
    <property type="entry name" value="POLYPRENOL REDUCTASE"/>
    <property type="match status" value="1"/>
</dbReference>
<feature type="transmembrane region" description="Helical" evidence="19">
    <location>
        <begin position="161"/>
        <end position="179"/>
    </location>
</feature>
<protein>
    <recommendedName>
        <fullName evidence="14 19">Polyprenal reductase</fullName>
        <ecNumber evidence="3 19">1.3.1.22</ecNumber>
        <ecNumber evidence="4 19">1.3.1.94</ecNumber>
    </recommendedName>
</protein>
<dbReference type="GO" id="GO:0102389">
    <property type="term" value="F:polyprenol reductase activity"/>
    <property type="evidence" value="ECO:0007669"/>
    <property type="project" value="UniProtKB-UniRule"/>
</dbReference>
<dbReference type="InParanoid" id="A0A3Q3G5V9"/>
<evidence type="ECO:0000313" key="22">
    <source>
        <dbReference type="Proteomes" id="UP000261660"/>
    </source>
</evidence>
<dbReference type="STRING" id="56723.ENSLBEP00000026964"/>
<keyword evidence="11 19" id="KW-0472">Membrane</keyword>
<dbReference type="EC" id="1.3.1.22" evidence="3 19"/>
<name>A0A3Q3G5V9_9LABR</name>
<feature type="domain" description="3-oxo-5-alpha-steroid 4-dehydrogenase C-terminal" evidence="20">
    <location>
        <begin position="196"/>
        <end position="314"/>
    </location>
</feature>
<dbReference type="GO" id="GO:0005789">
    <property type="term" value="C:endoplasmic reticulum membrane"/>
    <property type="evidence" value="ECO:0007669"/>
    <property type="project" value="UniProtKB-SubCell"/>
</dbReference>
<dbReference type="GO" id="GO:0006488">
    <property type="term" value="P:dolichol-linked oligosaccharide biosynthetic process"/>
    <property type="evidence" value="ECO:0007669"/>
    <property type="project" value="UniProtKB-UniRule"/>
</dbReference>
<dbReference type="Pfam" id="PF02544">
    <property type="entry name" value="Steroid_dh"/>
    <property type="match status" value="1"/>
</dbReference>
<evidence type="ECO:0000256" key="16">
    <source>
        <dbReference type="ARBA" id="ARBA00048765"/>
    </source>
</evidence>
<dbReference type="GeneTree" id="ENSGT00500000044920"/>
<keyword evidence="9 19" id="KW-0560">Oxidoreductase</keyword>
<evidence type="ECO:0000256" key="8">
    <source>
        <dbReference type="ARBA" id="ARBA00022989"/>
    </source>
</evidence>
<dbReference type="InterPro" id="IPR039698">
    <property type="entry name" value="Dfg10/SRD5A3"/>
</dbReference>
<dbReference type="Proteomes" id="UP000261660">
    <property type="component" value="Unplaced"/>
</dbReference>
<comment type="catalytic activity">
    <reaction evidence="18 19">
        <text>a di-trans,poly-cis-dolichal + NADP(+) = a di-trans,poly-cis-polyprenal + NADPH + H(+)</text>
        <dbReference type="Rhea" id="RHEA:80727"/>
        <dbReference type="Rhea" id="RHEA-COMP:19536"/>
        <dbReference type="Rhea" id="RHEA-COMP:19537"/>
        <dbReference type="ChEBI" id="CHEBI:15378"/>
        <dbReference type="ChEBI" id="CHEBI:57783"/>
        <dbReference type="ChEBI" id="CHEBI:58349"/>
        <dbReference type="ChEBI" id="CHEBI:231623"/>
        <dbReference type="ChEBI" id="CHEBI:231637"/>
        <dbReference type="EC" id="1.3.1.94"/>
    </reaction>
    <physiologicalReaction direction="right-to-left" evidence="18 19">
        <dbReference type="Rhea" id="RHEA:80729"/>
    </physiologicalReaction>
</comment>
<dbReference type="GO" id="GO:0047751">
    <property type="term" value="F:3-oxo-5-alpha-steroid 4-dehydrogenase (NADP+) activity"/>
    <property type="evidence" value="ECO:0007669"/>
    <property type="project" value="UniProtKB-UniRule"/>
</dbReference>
<comment type="function">
    <text evidence="12">Plays a key role in early steps of protein N-linked glycosylation by being involved in the conversion of polyprenol into dolichol. Acts as a polyprenal reductase that mediates the reduction of polyprenal into dolichal in a NADP-dependent mechanism. Dolichols are required for the synthesis of dolichol-linked monosaccharides and the oligosaccharide precursor used for N-glycosylation. Also able to convert testosterone (T) into 5-alpha-dihydrotestosterone (DHT).</text>
</comment>
<evidence type="ECO:0000256" key="15">
    <source>
        <dbReference type="ARBA" id="ARBA00048095"/>
    </source>
</evidence>
<evidence type="ECO:0000256" key="1">
    <source>
        <dbReference type="ARBA" id="ARBA00004477"/>
    </source>
</evidence>
<keyword evidence="5 19" id="KW-0812">Transmembrane</keyword>
<dbReference type="EC" id="1.3.1.94" evidence="4 19"/>
<evidence type="ECO:0000256" key="4">
    <source>
        <dbReference type="ARBA" id="ARBA00012522"/>
    </source>
</evidence>
<comment type="catalytic activity">
    <reaction evidence="17">
        <text>17beta-hydroxy-5alpha-androstan-3-one + NADP(+) = testosterone + NADPH + H(+)</text>
        <dbReference type="Rhea" id="RHEA:50820"/>
        <dbReference type="ChEBI" id="CHEBI:15378"/>
        <dbReference type="ChEBI" id="CHEBI:16330"/>
        <dbReference type="ChEBI" id="CHEBI:17347"/>
        <dbReference type="ChEBI" id="CHEBI:57783"/>
        <dbReference type="ChEBI" id="CHEBI:58349"/>
        <dbReference type="EC" id="1.3.1.22"/>
    </reaction>
    <physiologicalReaction direction="right-to-left" evidence="17">
        <dbReference type="Rhea" id="RHEA:50822"/>
    </physiologicalReaction>
</comment>
<keyword evidence="22" id="KW-1185">Reference proteome</keyword>
<comment type="catalytic activity">
    <reaction evidence="15">
        <text>androst-4-ene-3,17-dione + NADPH + H(+) = 5alpha-androstan-3,17-dione + NADP(+)</text>
        <dbReference type="Rhea" id="RHEA:50816"/>
        <dbReference type="ChEBI" id="CHEBI:15378"/>
        <dbReference type="ChEBI" id="CHEBI:15994"/>
        <dbReference type="ChEBI" id="CHEBI:16422"/>
        <dbReference type="ChEBI" id="CHEBI:57783"/>
        <dbReference type="ChEBI" id="CHEBI:58349"/>
    </reaction>
    <physiologicalReaction direction="right-to-left" evidence="15">
        <dbReference type="Rhea" id="RHEA:50818"/>
    </physiologicalReaction>
</comment>
<evidence type="ECO:0000256" key="19">
    <source>
        <dbReference type="RuleBase" id="RU367081"/>
    </source>
</evidence>
<evidence type="ECO:0000256" key="9">
    <source>
        <dbReference type="ARBA" id="ARBA00023002"/>
    </source>
</evidence>
<evidence type="ECO:0000256" key="3">
    <source>
        <dbReference type="ARBA" id="ARBA00012049"/>
    </source>
</evidence>
<evidence type="ECO:0000256" key="12">
    <source>
        <dbReference type="ARBA" id="ARBA00045898"/>
    </source>
</evidence>
<comment type="subcellular location">
    <subcellularLocation>
        <location evidence="1">Endoplasmic reticulum membrane</location>
        <topology evidence="1">Multi-pass membrane protein</topology>
    </subcellularLocation>
</comment>
<evidence type="ECO:0000256" key="6">
    <source>
        <dbReference type="ARBA" id="ARBA00022824"/>
    </source>
</evidence>
<keyword evidence="7 19" id="KW-0521">NADP</keyword>
<evidence type="ECO:0000256" key="5">
    <source>
        <dbReference type="ARBA" id="ARBA00022692"/>
    </source>
</evidence>
<keyword evidence="10" id="KW-0443">Lipid metabolism</keyword>
<dbReference type="RefSeq" id="XP_020499434.1">
    <property type="nucleotide sequence ID" value="XM_020643778.3"/>
</dbReference>
<feature type="transmembrane region" description="Helical" evidence="19">
    <location>
        <begin position="6"/>
        <end position="28"/>
    </location>
</feature>
<keyword evidence="8 19" id="KW-1133">Transmembrane helix</keyword>
<evidence type="ECO:0000256" key="11">
    <source>
        <dbReference type="ARBA" id="ARBA00023136"/>
    </source>
</evidence>
<dbReference type="FunFam" id="1.20.120.1630:FF:000021">
    <property type="entry name" value="Polyprenol reductase 1"/>
    <property type="match status" value="1"/>
</dbReference>
<evidence type="ECO:0000256" key="13">
    <source>
        <dbReference type="ARBA" id="ARBA00046320"/>
    </source>
</evidence>
<comment type="pathway">
    <text evidence="2 19">Protein modification; protein glycosylation.</text>
</comment>
<dbReference type="Ensembl" id="ENSLBET00000028263.1">
    <property type="protein sequence ID" value="ENSLBEP00000026964.1"/>
    <property type="gene ID" value="ENSLBEG00000020495.1"/>
</dbReference>
<proteinExistence type="inferred from homology"/>
<comment type="similarity">
    <text evidence="13 19">Belongs to the steroid 5-alpha reductase family. Polyprenal reductase subfamily.</text>
</comment>
<dbReference type="GO" id="GO:0016095">
    <property type="term" value="P:polyprenol catabolic process"/>
    <property type="evidence" value="ECO:0007669"/>
    <property type="project" value="UniProtKB-UniRule"/>
</dbReference>
<evidence type="ECO:0000256" key="7">
    <source>
        <dbReference type="ARBA" id="ARBA00022857"/>
    </source>
</evidence>
<evidence type="ECO:0000256" key="17">
    <source>
        <dbReference type="ARBA" id="ARBA00049397"/>
    </source>
</evidence>
<comment type="catalytic activity">
    <reaction evidence="16">
        <text>a 3-oxo-5alpha-steroid + NADP(+) = a 3-oxo-Delta(4)-steroid + NADPH + H(+)</text>
        <dbReference type="Rhea" id="RHEA:54384"/>
        <dbReference type="ChEBI" id="CHEBI:13601"/>
        <dbReference type="ChEBI" id="CHEBI:15378"/>
        <dbReference type="ChEBI" id="CHEBI:47909"/>
        <dbReference type="ChEBI" id="CHEBI:57783"/>
        <dbReference type="ChEBI" id="CHEBI:58349"/>
        <dbReference type="EC" id="1.3.1.22"/>
    </reaction>
    <physiologicalReaction direction="right-to-left" evidence="16">
        <dbReference type="Rhea" id="RHEA:54386"/>
    </physiologicalReaction>
</comment>
<evidence type="ECO:0000256" key="14">
    <source>
        <dbReference type="ARBA" id="ARBA00047186"/>
    </source>
</evidence>
<dbReference type="UniPathway" id="UPA00378"/>